<evidence type="ECO:0000313" key="1">
    <source>
        <dbReference type="EMBL" id="MEB5476744.1"/>
    </source>
</evidence>
<dbReference type="EMBL" id="VTDN01000004">
    <property type="protein sequence ID" value="MEB5476744.1"/>
    <property type="molecule type" value="Genomic_DNA"/>
</dbReference>
<accession>A0ABU6DSC8</accession>
<evidence type="ECO:0000313" key="2">
    <source>
        <dbReference type="Proteomes" id="UP001339883"/>
    </source>
</evidence>
<comment type="caution">
    <text evidence="1">The sequence shown here is derived from an EMBL/GenBank/DDBJ whole genome shotgun (WGS) entry which is preliminary data.</text>
</comment>
<dbReference type="RefSeq" id="WP_325775207.1">
    <property type="nucleotide sequence ID" value="NZ_VTDN01000004.1"/>
</dbReference>
<gene>
    <name evidence="1" type="ORF">I2F25_06765</name>
</gene>
<sequence length="290" mass="33432">MNKWCLGLLVVSFLWISKLTYDQQQYVQAIDGLRSQVTRTEQSINHVNDQMVAAQRIPQVVGDDHKNKPIVTTTKEKINEHGTSSSESHQSLINPILPIQQALELVQFALNQQQRTYALEHLQQLIQSLDRYNISPALKQSLYTSLMTDQQQIEAFDRHQQAQLNYANKLLLQVDQELLELLDKGVESYQPPQQKSFVEKLISIQPLNQMSTDLVSQRLVVKEIQLRLLLANQQLNMGQYDDYTTSIDEVLLLMKQAPRFNQDTLREQLEIAKKISFDTTPKLHTPTLLN</sequence>
<dbReference type="Proteomes" id="UP001339883">
    <property type="component" value="Unassembled WGS sequence"/>
</dbReference>
<proteinExistence type="predicted"/>
<organism evidence="1 2">
    <name type="scientific">Acinetobacter pollinis</name>
    <dbReference type="NCBI Taxonomy" id="2605270"/>
    <lineage>
        <taxon>Bacteria</taxon>
        <taxon>Pseudomonadati</taxon>
        <taxon>Pseudomonadota</taxon>
        <taxon>Gammaproteobacteria</taxon>
        <taxon>Moraxellales</taxon>
        <taxon>Moraxellaceae</taxon>
        <taxon>Acinetobacter</taxon>
    </lineage>
</organism>
<protein>
    <submittedName>
        <fullName evidence="1">Uncharacterized protein</fullName>
    </submittedName>
</protein>
<keyword evidence="2" id="KW-1185">Reference proteome</keyword>
<name>A0ABU6DSC8_9GAMM</name>
<reference evidence="1 2" key="1">
    <citation type="submission" date="2019-08" db="EMBL/GenBank/DDBJ databases">
        <title>Five species of Acinetobacter isolated from floral nectar and animal pollinators.</title>
        <authorList>
            <person name="Hendry T.A."/>
        </authorList>
    </citation>
    <scope>NUCLEOTIDE SEQUENCE [LARGE SCALE GENOMIC DNA]</scope>
    <source>
        <strain evidence="1 2">MD18.27</strain>
    </source>
</reference>